<proteinExistence type="predicted"/>
<name>A0A6J7GZX8_9ZZZZ</name>
<dbReference type="EMBL" id="CAFBMB010000155">
    <property type="protein sequence ID" value="CAB4909975.1"/>
    <property type="molecule type" value="Genomic_DNA"/>
</dbReference>
<gene>
    <name evidence="1" type="ORF">UFOPK3516_01431</name>
</gene>
<dbReference type="AlphaFoldDB" id="A0A6J7GZX8"/>
<protein>
    <submittedName>
        <fullName evidence="1">Unannotated protein</fullName>
    </submittedName>
</protein>
<accession>A0A6J7GZX8</accession>
<dbReference type="PROSITE" id="PS51257">
    <property type="entry name" value="PROKAR_LIPOPROTEIN"/>
    <property type="match status" value="1"/>
</dbReference>
<sequence length="199" mass="21645">MKIETKKLRLLIPILGTALALSGCSANSTSDLTSTPAQSTAAQREAQNRGSRLCVVNSTSLQMRVQWRGYPAPRDVSPGHTDCNSGYETTQVDVLAAIEYEPADQPGKWLTLNAFAENIFLGPPRAAAWFESQGSQLGACGKYYVNDEDSFQTNKLHVKIVRIDDTASNKEFVLTLTEPSGQDSAPDVSTCIHEKINPL</sequence>
<evidence type="ECO:0000313" key="1">
    <source>
        <dbReference type="EMBL" id="CAB4909975.1"/>
    </source>
</evidence>
<reference evidence="1" key="1">
    <citation type="submission" date="2020-05" db="EMBL/GenBank/DDBJ databases">
        <authorList>
            <person name="Chiriac C."/>
            <person name="Salcher M."/>
            <person name="Ghai R."/>
            <person name="Kavagutti S V."/>
        </authorList>
    </citation>
    <scope>NUCLEOTIDE SEQUENCE</scope>
</reference>
<organism evidence="1">
    <name type="scientific">freshwater metagenome</name>
    <dbReference type="NCBI Taxonomy" id="449393"/>
    <lineage>
        <taxon>unclassified sequences</taxon>
        <taxon>metagenomes</taxon>
        <taxon>ecological metagenomes</taxon>
    </lineage>
</organism>